<dbReference type="EMBL" id="CP021558">
    <property type="protein sequence ID" value="AUE03127.1"/>
    <property type="molecule type" value="Genomic_DNA"/>
</dbReference>
<sequence>MSGISEIEQGLDMSARGHAGPDEPTESFARTPPAAQPKGKRRRNIPAPAGIPSAAGPVMLDAPTGMESLDAMLPHLLTAGGLLLLGILLAAIGLTAPAASCLLALLMFAGWRYASWDWIPAGTIRRTIDDRYGLAVPVIDDMSDPWKGPRPAGRRIRRGRRYRVEYADGDGMLREGTLMVWGESLLLVRPDGGIIPAREAGR</sequence>
<keyword evidence="2" id="KW-0472">Membrane</keyword>
<feature type="transmembrane region" description="Helical" evidence="2">
    <location>
        <begin position="82"/>
        <end position="108"/>
    </location>
</feature>
<keyword evidence="2" id="KW-0812">Transmembrane</keyword>
<reference evidence="3 4" key="1">
    <citation type="submission" date="2017-05" db="EMBL/GenBank/DDBJ databases">
        <title>Comparative genomics and methylome analysis of the gut commensal Bifidobacterium breve.</title>
        <authorList>
            <person name="Bottacini F."/>
            <person name="Morrissey R."/>
            <person name="Roberts R.J."/>
            <person name="James K."/>
            <person name="van Breen J."/>
            <person name="Egan M."/>
            <person name="Lambert J."/>
            <person name="van Limpt K."/>
            <person name="Stanton C."/>
            <person name="Knol J."/>
            <person name="O' Connell Motherway M."/>
            <person name="van Sinderen D."/>
        </authorList>
    </citation>
    <scope>NUCLEOTIDE SEQUENCE [LARGE SCALE GENOMIC DNA]</scope>
    <source>
        <strain evidence="3 4">215W447a</strain>
    </source>
</reference>
<feature type="region of interest" description="Disordered" evidence="1">
    <location>
        <begin position="1"/>
        <end position="52"/>
    </location>
</feature>
<protein>
    <submittedName>
        <fullName evidence="3">Uncharacterized protein</fullName>
    </submittedName>
</protein>
<evidence type="ECO:0000313" key="4">
    <source>
        <dbReference type="Proteomes" id="UP000232491"/>
    </source>
</evidence>
<dbReference type="RefSeq" id="WP_106641454.1">
    <property type="nucleotide sequence ID" value="NZ_CP021558.1"/>
</dbReference>
<organism evidence="3 4">
    <name type="scientific">Bifidobacterium breve</name>
    <dbReference type="NCBI Taxonomy" id="1685"/>
    <lineage>
        <taxon>Bacteria</taxon>
        <taxon>Bacillati</taxon>
        <taxon>Actinomycetota</taxon>
        <taxon>Actinomycetes</taxon>
        <taxon>Bifidobacteriales</taxon>
        <taxon>Bifidobacteriaceae</taxon>
        <taxon>Bifidobacterium</taxon>
    </lineage>
</organism>
<name>A0A2K9B355_BIFBR</name>
<evidence type="ECO:0000313" key="3">
    <source>
        <dbReference type="EMBL" id="AUE03127.1"/>
    </source>
</evidence>
<proteinExistence type="predicted"/>
<gene>
    <name evidence="3" type="ORF">BB215W447A_1109</name>
</gene>
<keyword evidence="2" id="KW-1133">Transmembrane helix</keyword>
<evidence type="ECO:0000256" key="1">
    <source>
        <dbReference type="SAM" id="MobiDB-lite"/>
    </source>
</evidence>
<evidence type="ECO:0000256" key="2">
    <source>
        <dbReference type="SAM" id="Phobius"/>
    </source>
</evidence>
<dbReference type="AlphaFoldDB" id="A0A2K9B355"/>
<accession>A0A2K9B355</accession>
<dbReference type="Proteomes" id="UP000232491">
    <property type="component" value="Chromosome"/>
</dbReference>